<dbReference type="PANTHER" id="PTHR43792:SF9">
    <property type="entry name" value="RIBOSOMAL-PROTEIN-ALANINE ACETYLTRANSFERASE"/>
    <property type="match status" value="1"/>
</dbReference>
<feature type="domain" description="N-acetyltransferase" evidence="1">
    <location>
        <begin position="23"/>
        <end position="184"/>
    </location>
</feature>
<keyword evidence="2" id="KW-0012">Acyltransferase</keyword>
<dbReference type="EC" id="2.3.-.-" evidence="2"/>
<evidence type="ECO:0000313" key="3">
    <source>
        <dbReference type="Proteomes" id="UP001580346"/>
    </source>
</evidence>
<protein>
    <submittedName>
        <fullName evidence="2">GNAT family N-acetyltransferase</fullName>
        <ecNumber evidence="2">2.3.-.-</ecNumber>
    </submittedName>
</protein>
<dbReference type="PANTHER" id="PTHR43792">
    <property type="entry name" value="GNAT FAMILY, PUTATIVE (AFU_ORTHOLOGUE AFUA_3G00765)-RELATED-RELATED"/>
    <property type="match status" value="1"/>
</dbReference>
<dbReference type="PROSITE" id="PS51186">
    <property type="entry name" value="GNAT"/>
    <property type="match status" value="1"/>
</dbReference>
<evidence type="ECO:0000259" key="1">
    <source>
        <dbReference type="PROSITE" id="PS51186"/>
    </source>
</evidence>
<name>A0ABV5AWJ1_9BACL</name>
<dbReference type="InterPro" id="IPR016181">
    <property type="entry name" value="Acyl_CoA_acyltransferase"/>
</dbReference>
<organism evidence="2 3">
    <name type="scientific">Paenibacillus enshidis</name>
    <dbReference type="NCBI Taxonomy" id="1458439"/>
    <lineage>
        <taxon>Bacteria</taxon>
        <taxon>Bacillati</taxon>
        <taxon>Bacillota</taxon>
        <taxon>Bacilli</taxon>
        <taxon>Bacillales</taxon>
        <taxon>Paenibacillaceae</taxon>
        <taxon>Paenibacillus</taxon>
    </lineage>
</organism>
<keyword evidence="3" id="KW-1185">Reference proteome</keyword>
<dbReference type="SUPFAM" id="SSF55729">
    <property type="entry name" value="Acyl-CoA N-acyltransferases (Nat)"/>
    <property type="match status" value="1"/>
</dbReference>
<dbReference type="EMBL" id="JBHHMI010000017">
    <property type="protein sequence ID" value="MFB5268574.1"/>
    <property type="molecule type" value="Genomic_DNA"/>
</dbReference>
<sequence length="198" mass="23378">MKMYECKGSIPVLEGRRIRLRKMEVREARRVFTFWSDSEVTRYMNMESMFSPEDAEDMIELLNRLSLSEDAIRWGIELKENGELIGSCGFNHWQLSGAFKGEIGYELSRSHWRKGYMSEALDLLHAFGFETMKLNRLEAMVDPRNEPSQRLLESFGWSREGLLRQVQYTSTGYKDMLLYSLLYEEWNKKENGTYANHQ</sequence>
<reference evidence="2 3" key="1">
    <citation type="submission" date="2024-09" db="EMBL/GenBank/DDBJ databases">
        <title>Paenibacillus zeirhizospherea sp. nov., isolated from surface of the maize (Zea mays) roots in a horticulture field, Hungary.</title>
        <authorList>
            <person name="Marton D."/>
            <person name="Farkas M."/>
            <person name="Bedics A."/>
            <person name="Toth E."/>
            <person name="Tancsics A."/>
            <person name="Boka K."/>
            <person name="Maroti G."/>
            <person name="Kriszt B."/>
            <person name="Cserhati M."/>
        </authorList>
    </citation>
    <scope>NUCLEOTIDE SEQUENCE [LARGE SCALE GENOMIC DNA]</scope>
    <source>
        <strain evidence="2 3">KCTC 33519</strain>
    </source>
</reference>
<dbReference type="Proteomes" id="UP001580346">
    <property type="component" value="Unassembled WGS sequence"/>
</dbReference>
<dbReference type="InterPro" id="IPR051531">
    <property type="entry name" value="N-acetyltransferase"/>
</dbReference>
<dbReference type="Pfam" id="PF13302">
    <property type="entry name" value="Acetyltransf_3"/>
    <property type="match status" value="1"/>
</dbReference>
<accession>A0ABV5AWJ1</accession>
<dbReference type="InterPro" id="IPR000182">
    <property type="entry name" value="GNAT_dom"/>
</dbReference>
<dbReference type="Gene3D" id="3.40.630.30">
    <property type="match status" value="1"/>
</dbReference>
<dbReference type="RefSeq" id="WP_375356807.1">
    <property type="nucleotide sequence ID" value="NZ_JBHHMI010000017.1"/>
</dbReference>
<dbReference type="GO" id="GO:0016746">
    <property type="term" value="F:acyltransferase activity"/>
    <property type="evidence" value="ECO:0007669"/>
    <property type="project" value="UniProtKB-KW"/>
</dbReference>
<comment type="caution">
    <text evidence="2">The sequence shown here is derived from an EMBL/GenBank/DDBJ whole genome shotgun (WGS) entry which is preliminary data.</text>
</comment>
<proteinExistence type="predicted"/>
<keyword evidence="2" id="KW-0808">Transferase</keyword>
<gene>
    <name evidence="2" type="ORF">ACE41H_17565</name>
</gene>
<evidence type="ECO:0000313" key="2">
    <source>
        <dbReference type="EMBL" id="MFB5268574.1"/>
    </source>
</evidence>